<dbReference type="InterPro" id="IPR050390">
    <property type="entry name" value="C5-Methyltransferase"/>
</dbReference>
<evidence type="ECO:0000313" key="8">
    <source>
        <dbReference type="Proteomes" id="UP001189429"/>
    </source>
</evidence>
<dbReference type="InterPro" id="IPR011010">
    <property type="entry name" value="DNA_brk_join_enz"/>
</dbReference>
<dbReference type="PANTHER" id="PTHR23068:SF25">
    <property type="entry name" value="DNA (CYTOSINE-5)-METHYLTRANSFERASE DRM2"/>
    <property type="match status" value="1"/>
</dbReference>
<evidence type="ECO:0000256" key="2">
    <source>
        <dbReference type="ARBA" id="ARBA00022603"/>
    </source>
</evidence>
<keyword evidence="8" id="KW-1185">Reference proteome</keyword>
<keyword evidence="4" id="KW-0949">S-adenosyl-L-methionine</keyword>
<feature type="region of interest" description="Disordered" evidence="6">
    <location>
        <begin position="1052"/>
        <end position="1082"/>
    </location>
</feature>
<feature type="compositionally biased region" description="Gly residues" evidence="6">
    <location>
        <begin position="1061"/>
        <end position="1073"/>
    </location>
</feature>
<feature type="compositionally biased region" description="Low complexity" evidence="6">
    <location>
        <begin position="953"/>
        <end position="966"/>
    </location>
</feature>
<dbReference type="SUPFAM" id="SSF53335">
    <property type="entry name" value="S-adenosyl-L-methionine-dependent methyltransferases"/>
    <property type="match status" value="1"/>
</dbReference>
<dbReference type="Proteomes" id="UP001189429">
    <property type="component" value="Unassembled WGS sequence"/>
</dbReference>
<feature type="region of interest" description="Disordered" evidence="6">
    <location>
        <begin position="396"/>
        <end position="499"/>
    </location>
</feature>
<dbReference type="EC" id="2.1.1.37" evidence="1"/>
<feature type="compositionally biased region" description="Low complexity" evidence="6">
    <location>
        <begin position="931"/>
        <end position="943"/>
    </location>
</feature>
<dbReference type="SUPFAM" id="SSF56349">
    <property type="entry name" value="DNA breaking-rejoining enzymes"/>
    <property type="match status" value="1"/>
</dbReference>
<keyword evidence="2" id="KW-0489">Methyltransferase</keyword>
<dbReference type="InterPro" id="IPR029063">
    <property type="entry name" value="SAM-dependent_MTases_sf"/>
</dbReference>
<dbReference type="Pfam" id="PF00145">
    <property type="entry name" value="DNA_methylase"/>
    <property type="match status" value="1"/>
</dbReference>
<feature type="compositionally biased region" description="Low complexity" evidence="6">
    <location>
        <begin position="721"/>
        <end position="735"/>
    </location>
</feature>
<dbReference type="InterPro" id="IPR001525">
    <property type="entry name" value="C5_MeTfrase"/>
</dbReference>
<evidence type="ECO:0000256" key="1">
    <source>
        <dbReference type="ARBA" id="ARBA00011975"/>
    </source>
</evidence>
<dbReference type="Gene3D" id="3.40.50.150">
    <property type="entry name" value="Vaccinia Virus protein VP39"/>
    <property type="match status" value="1"/>
</dbReference>
<feature type="region of interest" description="Disordered" evidence="6">
    <location>
        <begin position="608"/>
        <end position="745"/>
    </location>
</feature>
<feature type="compositionally biased region" description="Pro residues" evidence="6">
    <location>
        <begin position="406"/>
        <end position="415"/>
    </location>
</feature>
<feature type="compositionally biased region" description="Low complexity" evidence="6">
    <location>
        <begin position="416"/>
        <end position="430"/>
    </location>
</feature>
<keyword evidence="3" id="KW-0808">Transferase</keyword>
<keyword evidence="5" id="KW-0233">DNA recombination</keyword>
<comment type="caution">
    <text evidence="7">The sequence shown here is derived from an EMBL/GenBank/DDBJ whole genome shotgun (WGS) entry which is preliminary data.</text>
</comment>
<evidence type="ECO:0000313" key="7">
    <source>
        <dbReference type="EMBL" id="CAK0868479.1"/>
    </source>
</evidence>
<feature type="compositionally biased region" description="Low complexity" evidence="6">
    <location>
        <begin position="609"/>
        <end position="629"/>
    </location>
</feature>
<accession>A0ABN9V6F6</accession>
<dbReference type="Gene3D" id="1.10.443.10">
    <property type="entry name" value="Intergrase catalytic core"/>
    <property type="match status" value="1"/>
</dbReference>
<feature type="region of interest" description="Disordered" evidence="6">
    <location>
        <begin position="275"/>
        <end position="311"/>
    </location>
</feature>
<feature type="compositionally biased region" description="Low complexity" evidence="6">
    <location>
        <begin position="665"/>
        <end position="704"/>
    </location>
</feature>
<feature type="region of interest" description="Disordered" evidence="6">
    <location>
        <begin position="926"/>
        <end position="980"/>
    </location>
</feature>
<feature type="compositionally biased region" description="Low complexity" evidence="6">
    <location>
        <begin position="442"/>
        <end position="454"/>
    </location>
</feature>
<name>A0ABN9V6F6_9DINO</name>
<gene>
    <name evidence="7" type="ORF">PCOR1329_LOCUS55131</name>
</gene>
<dbReference type="InterPro" id="IPR013762">
    <property type="entry name" value="Integrase-like_cat_sf"/>
</dbReference>
<evidence type="ECO:0000256" key="3">
    <source>
        <dbReference type="ARBA" id="ARBA00022679"/>
    </source>
</evidence>
<dbReference type="PANTHER" id="PTHR23068">
    <property type="entry name" value="DNA CYTOSINE-5- -METHYLTRANSFERASE 3-RELATED"/>
    <property type="match status" value="1"/>
</dbReference>
<organism evidence="7 8">
    <name type="scientific">Prorocentrum cordatum</name>
    <dbReference type="NCBI Taxonomy" id="2364126"/>
    <lineage>
        <taxon>Eukaryota</taxon>
        <taxon>Sar</taxon>
        <taxon>Alveolata</taxon>
        <taxon>Dinophyceae</taxon>
        <taxon>Prorocentrales</taxon>
        <taxon>Prorocentraceae</taxon>
        <taxon>Prorocentrum</taxon>
    </lineage>
</organism>
<dbReference type="EMBL" id="CAUYUJ010016751">
    <property type="protein sequence ID" value="CAK0868479.1"/>
    <property type="molecule type" value="Genomic_DNA"/>
</dbReference>
<protein>
    <recommendedName>
        <fullName evidence="1">DNA (cytosine-5-)-methyltransferase</fullName>
        <ecNumber evidence="1">2.1.1.37</ecNumber>
    </recommendedName>
</protein>
<evidence type="ECO:0000256" key="4">
    <source>
        <dbReference type="ARBA" id="ARBA00022691"/>
    </source>
</evidence>
<sequence length="2699" mass="290062">MPAPAPAAPLSPALCRLARGLQGALNGGGEREGLCLRSDGFGRLDELLSLGCMQEAVEAAAPGSAAALNTGGWGGPVSAPLRAAVRQVVCALPTAFCFWDADADELWLWASADAEIPGGDGQAAALAAGLRPLARALHELLRGGAAEEGLPQRSDGFSRLDEALRLRGMASAVEQAAPGSAEALRTGGSGAALPERLLAAAREVVFGAPASFEIWDPDAEPLWVRALAAPPGEPEAQQAPLAAQPSWACRGAGAAEGSRAPATAAAAPAHRFWTPTRGEPARQASRGLPGRASWHAQTPPRTARPQSAAPGRRAAAACDARVGRCRGRFRSFNPVEGYGFLRCDSLPDKDVYFHASGSAVLGEVPGHCVTPPDSDPCGPEAEFELQWRNGRPRAVNLSLVGAGPPADAPGEPPAGPAAAPAEVPARQQAALVEGPARPPAAPAEARPPAALPGVPALPPATAPAADAAGGNAGRGERPEQWPLQEASAPPGRWHPGQELSPELDRLGRAMLAVLRHYAARDGVEIRADGFAKLSETLSVQSLRQPIQAAAPGSPAPQPGRPVRPELLRAVREIAAKSRKDGLPRFELWEGGQAGAEEIWVRATGKHTFAARGQPGPRGRPAPRASGAPGESPDPWAGRDPWAASAATGARDPKAPLPWHAVSKTAAPAPGSGRSTAAGTASASASASAGTTSASSADAPAAPGGWWRLLGDDRRRGPAPQPGEEGAAAGAAAAPEDNWAQASGRMADGEGAAAAAVGKGRTVRAGDCIQVTCYDDADAEQGEAVFRIVSLYEASEHGQFARAEFLFCTDQYLQWYEENAGSPGARKSKRVLHFCPEDESAILCAAEAGPGVEVTHVDEFVVLESVEEAYLQFRRRNPAARWPAELGPEPLEEELGDPGDEELVPAELDEFGLAAKVVDSVGELEAAREAEGPGAAAGPPGRAAVKARGRPPARARPPAAAASEPAGLPGGSVRPRGTAGGETPLEAAAAAAAKEPAGRRPDEEMQALLRKRLGDLKGRLGAEGDAAAEPRGAAAEGAPLKRKSLDEILAERAAKAPRRGPADGGAAGSGGLAGAGPEREGGGSAAHLLRSLLGALTPAEGIEGFGITDGLEFTPGKSLAASRAFFRKTARDTPGKLLTAHLSHLKQFLSTKGMHDAEEELPPIVNKFLLNIFLASHPVSSIGEDMFRQMRTLSESLDLLIQGKLPEAMDMLMQRFKACQLACKDKHWRSARWLELIPPDADMAAINIEEEELLRKIEYGELKLAELAGKLKPSRTFKELKLQNPKKDGETQGKYRQRLALLMRGDGPKRQAPPVQGGARKVILEGEGSQDQVMLTNYQYAGTCGEEAWGHHSHYSAAQVNAVEVMREAVSYFLGGDLGRVQLPLLSEISTRASSAYDIDSGTRALPLRLGELRPGRPAADVAGRLDPRAHVSPEVLTWLDDPSVALLPRAQWPSEVPKARLLVDSPAEWARIVGHLYSLGIVEAIEDEQIFRADGVPVLNGAFAVEKRGVPEAGEQRQRRFIMNMVPANSYLKIMTQDLSTLTASTSWVTVVLEGQRVLLWSGDDQQGAFFVWKIPRAWRSFTTLKGRVPGRLVGRPDLKTVHVCSAVIPMGWLLAVTLFQHLHRRLGLRPPPAGAGLPEIDEWRRDKPLPIAQVGGCRSWYQFFIDDFDAPRIVNDTEGEVGVGSAYQKRQRASYQRNGVAWAERKAHLGETKVERMGVLVDGLRGPVSVPLMKLFETMLLGALLVTKDWVYWKTMLVLLGKLVRALEFRCVLFCILNEVWKFADGTHSGWVNSEMTEEILSGVGLLPLAFTDLRAEVDARVTCSDASEDGGGACTSLRLCPEALSKLTAAAAAGQEGRQHLMAGRLLLGEASLWRAWESRNPGLPPPAGDKIPAVLVIGLFDGIGGMIVSLSRLRTKIIGYVSSEVDPSARRVVRKRWPGLIDWGNIQDVGTQHIDKLVQLFGGIVDVVYCGAGSPCQDLSRLMFGRRGLEGQKSALFREIPRILGLLNAAFPGKVRSLVENVASMPFEDIERISSELQVTPYRFCSSCLVPNRRPRLHWLSWRLLPCKGYSYKDRGHFVEVISDGAARVELPWTSPGWIWNGGPLPVPTLVCARPSLLQPTRPAGIARASPEAKARWKKDDHRYHVGLYENACLLQHEATMELRPPSAEEREVLLGFDRGYTECAVKDGSGSSLETTRCFLLGNSFSVYAVSWLLQHSLVADEFQPQLWEPHALCHTGKCRAPWNDSAVYHQGDDYQYEPEAEQLVRHYLSIAERGGTDVRLDVHLPFRHRAWPRVSLEPSVWTWKVISSYRWRAGIGKHINALEIQAAVNTIKWRLRSGTGRPRRMLHLIDSQVAASVLTKGRSSSRVLRMHVKRWGALCWATGCYVMLGYIALQRLRGSQRLSDLRVSAVTLKRYRIAVAEFLAFAIEGGFPLNSSAEADSALGAYVEDQWANEGTLSHGRYALAGCLFFAPELRTALPFAWSLVKTWQKLAPINRAYPASPEMALGLAGAAVSVGQPLLAALVLVTFDAMLRTKELRDLTYDDITFAEGGVILRLSETKMGVRTGNVQFVVVRTPAAVNLLRVAAERAQPTDHLCPYTYVQLQRLLKSLLAVASIPPARWSWYSFRRGGACHDFLLGANLERTMQRGRWSAVTSARVYIEEAVADLVDVSMSQLSKDILSQLGLMLLNSGYSQ</sequence>
<evidence type="ECO:0000256" key="6">
    <source>
        <dbReference type="SAM" id="MobiDB-lite"/>
    </source>
</evidence>
<evidence type="ECO:0000256" key="5">
    <source>
        <dbReference type="ARBA" id="ARBA00023172"/>
    </source>
</evidence>
<proteinExistence type="predicted"/>
<reference evidence="7" key="1">
    <citation type="submission" date="2023-10" db="EMBL/GenBank/DDBJ databases">
        <authorList>
            <person name="Chen Y."/>
            <person name="Shah S."/>
            <person name="Dougan E. K."/>
            <person name="Thang M."/>
            <person name="Chan C."/>
        </authorList>
    </citation>
    <scope>NUCLEOTIDE SEQUENCE [LARGE SCALE GENOMIC DNA]</scope>
</reference>